<feature type="signal peptide" evidence="2">
    <location>
        <begin position="1"/>
        <end position="18"/>
    </location>
</feature>
<dbReference type="SMART" id="SM00181">
    <property type="entry name" value="EGF"/>
    <property type="match status" value="7"/>
</dbReference>
<feature type="domain" description="EGF-like" evidence="3">
    <location>
        <begin position="451"/>
        <end position="494"/>
    </location>
</feature>
<dbReference type="Gene3D" id="2.10.220.10">
    <property type="entry name" value="Hormone Receptor, Insulin-like Growth Factor Receptor 1, Chain A, domain 2"/>
    <property type="match status" value="7"/>
</dbReference>
<dbReference type="PANTHER" id="PTHR15332:SF175">
    <property type="entry name" value="PROPROTEIN CONVERTASE SUBTILISIN_KEXIN TYPE 5-LIKE"/>
    <property type="match status" value="1"/>
</dbReference>
<dbReference type="SUPFAM" id="SSF57184">
    <property type="entry name" value="Growth factor receptor domain"/>
    <property type="match status" value="6"/>
</dbReference>
<organism evidence="4">
    <name type="scientific">Fonticula alba</name>
    <name type="common">Slime mold</name>
    <dbReference type="NCBI Taxonomy" id="691883"/>
    <lineage>
        <taxon>Eukaryota</taxon>
        <taxon>Rotosphaerida</taxon>
        <taxon>Fonticulaceae</taxon>
        <taxon>Fonticula</taxon>
    </lineage>
</organism>
<feature type="domain" description="EGF-like" evidence="3">
    <location>
        <begin position="930"/>
        <end position="974"/>
    </location>
</feature>
<evidence type="ECO:0000313" key="5">
    <source>
        <dbReference type="Proteomes" id="UP000030693"/>
    </source>
</evidence>
<dbReference type="CDD" id="cd00064">
    <property type="entry name" value="FU"/>
    <property type="match status" value="7"/>
</dbReference>
<dbReference type="InterPro" id="IPR006212">
    <property type="entry name" value="Furin_repeat"/>
</dbReference>
<protein>
    <recommendedName>
        <fullName evidence="3">EGF-like domain-containing protein</fullName>
    </recommendedName>
</protein>
<dbReference type="PANTHER" id="PTHR15332">
    <property type="entry name" value="PROPROTEIN CONVERTASE SUBTILISIN_KEXIN TYPE 5-LIKE"/>
    <property type="match status" value="1"/>
</dbReference>
<dbReference type="SMART" id="SM00261">
    <property type="entry name" value="FU"/>
    <property type="match status" value="12"/>
</dbReference>
<evidence type="ECO:0000256" key="1">
    <source>
        <dbReference type="SAM" id="Phobius"/>
    </source>
</evidence>
<keyword evidence="5" id="KW-1185">Reference proteome</keyword>
<keyword evidence="1" id="KW-0812">Transmembrane</keyword>
<gene>
    <name evidence="4" type="ORF">H696_05292</name>
</gene>
<feature type="domain" description="EGF-like" evidence="3">
    <location>
        <begin position="1028"/>
        <end position="1079"/>
    </location>
</feature>
<dbReference type="EMBL" id="KB932209">
    <property type="protein sequence ID" value="KCV68377.1"/>
    <property type="molecule type" value="Genomic_DNA"/>
</dbReference>
<sequence>MLFPLVLLLLLVATTSRGETILLREARYPFTQGFLPDSFSTGPGSPSMGHRRVGTTKITTMTQENFQSSVNEFRWGAFFLDSTRTAIREGPGDPSAASLLILPQGNNLLPLMVETTPSTVKFFTSAVAHPFPSPMTDILTGTALPNGDVLLLGLVGPSDQGRSIFLAKLTAAGLVDLGANIGDVMGPALGAPGGGSSLYMAHGSQIRYMHLDGADSVSSYQQEFPANVLGMVTTRVVSTDSLCPFRADVVLLLDNGKILLEPCFGGVPYMEPIVGDMPIAADPSNVQLLAAPAAAVANGVTPFYLVIANASTSSDRLWQSHVQQGALTWNRVMLPLSILKLEKLSLARLYSGPDAEPGIWTLVHGSRVLYMSEDFGCHTDSTIICPSSTGYNSHSKGWACAPGHVGSPYMADGLLCGGGADGFFLDRPADEAPFSRPGHQCKRCPQANCLSCNAEGCLLCHFNFHPQIPSAAGGATTCVSSCSPGFSLVAGVCRPSSPPLPNIHWALPAPFAFLGLDPGDRITALGESWLSVDTHTGQPVIPAVDDVRGPGPRVLLFTEQRRTYIMAASDVGQPGQPTFRPVSLLDPHPAAPTIGFAELGPFVFGGSVVYMVALCGASGASQIVSLKCSGPVAPCVPSSRASQSVPGGGYSQARRLSSTSAIMPIGHDEMTVIRVDPPAEEARFLLLPATGAVSLPAKVEAGTRARPDFGDWLVWTTQLTKATAVPLSLLNNDPRMNALAGLFMSSLPNTGNSYMPVTIPRGRGSGLVELVFVQVAGTEWHIIRSPGDMLPSGRSVDLASQRHALGSFPRDLPPNNQGILNIVLQGVELTSGSSTYPSALLLITRTFVGVSLLHCPGGATGSCVLLPATFAVLPPEYSPPQGTRTWLQAVVKPGAGLASQDSGALPAGIVLDLLTFSMETGPVSLSLALLCPPGTAGSGCGACHETCTECDRPADSGACSACQPGMALFNGMCLSQCPAGTWTDVNTCRACPVLCDSCQSGDSCTGCVAQHFLAPGGLCTACHGSCAECEDASSCLSCQPGLVFLGADVQLLALPTGASPTRCVPACPAGYHTTASGCSPCGSHCASCPASEASCAQCERGWLLASPECVSSCPGGSLTLGNVCITCHGTCASCFGHGPSQCLSCRPGAPLLVDGACLDACPVGTFQQGQACLPCSDACASCVEPGPSECSTCPGNRVLLSGSCIAGCADGFFVEGGICLECHAACAMCADGRTCTRCKGSALVGPTGACVSTCPVGWRACPDSGQCLACPAHCVECMSADGACTGVCTSCEEGFVLASGQCREQCPIGEFLRPGADTCQPCDAPCHTCIGVANRCTSCASGLLRPEEGTCVSACPAAEAPVEGACLKCFAGCDQCEAGVGQPGCRSLGGHLADCPEIISCKACSPGLLLLGGNTCVDGCPTGHYADVEGWPHGCVPCHPSCAGSCAGAGVDGCVSPSGPGSSRVGLAVGLALGLLLLLILLILVVLCLIRRRRQRGGALGKAPHDEDATMLNTIVELALPGAILVGVDTDFRPLDEQLGTGTQASVYAAQAVGTGIMARLGSSMMWILQDDMVFLGYQQADMLSDIPEVRWGTFFRLPSQKFSVGAPGQIQSPSYMLLPVEGDPLPELVWHNSSIVSLFTSSHQFSLPAPGIELLAGFALEAGRVVLLGQTKAIDTFRRLYTVILGPTGHTADEFLPEMMWTDHLVTVGWMWSFYVAHQRDILHLFYDGGLRLEVHRLELPADALDLVATRLVSPAESCPGWSDLVVLTAEGTLEVFLCLGPESPRSIVSERLPSGTHLAGARLLAPRADALALDPGPLYLIAPHSLQQADRLWKLLIKDQILSWQRLILPDAGLRDMGSGFPELLRLRVVADHPPIWTLVLNRHVLFEAEHFACASDDTIDCGSSASGSSADGWSCVGSRAGSPFVASEQLCPGCANGYFLDRQSGGGTSPSGSQACIPCHQANCDTCFKSNCLVCAPGFLLEARPDDGTTVCVATCSAGLVGMEGSCRPVDSLQLAGRVGAWEMDLAPGEVITALASTRLLVDDSSGQLILPAAGSASGLLAFSTSAKALFWMANQPGFSIAAPARRVLSFTPPLMHEIVHLAEVGPFSMGSQRSHLLVMCDKNQEVFLGWLVCSMAESCTPGPVASLLSPGLADCVGVRQISVDVILIDRADGQLTFLQAQPATRTHVLWATSGAGAVVLSARGTSRADRAPEDWLVWGSLHGKVTASPIALALEGSASDSRLAVRDEGFLAGSSSNDAGLMPVLLPRPGSIPELVFSQVFGVDWIVRHTPGDLLPAGRSTQLPFFQEHLGTLPEEISPAAAIGPSILLQGLALEGGDPHFPSILLMLTRTFIGASVLHCPGGVFGPCALQPASFIVLPVSRQIPESSPFWSPAIEQLPAARSAGGSMHSASTSQLPEVLLFAPDTGAMVLSLSASCPAGQFGIPCQN</sequence>
<evidence type="ECO:0000313" key="4">
    <source>
        <dbReference type="EMBL" id="KCV68377.1"/>
    </source>
</evidence>
<dbReference type="OrthoDB" id="19903at2759"/>
<accession>A0A058Z4C8</accession>
<proteinExistence type="predicted"/>
<evidence type="ECO:0000259" key="3">
    <source>
        <dbReference type="SMART" id="SM00181"/>
    </source>
</evidence>
<keyword evidence="2" id="KW-0732">Signal</keyword>
<dbReference type="InterPro" id="IPR000742">
    <property type="entry name" value="EGF"/>
</dbReference>
<feature type="chain" id="PRO_5001571746" description="EGF-like domain-containing protein" evidence="2">
    <location>
        <begin position="19"/>
        <end position="2452"/>
    </location>
</feature>
<feature type="domain" description="EGF-like" evidence="3">
    <location>
        <begin position="1080"/>
        <end position="1110"/>
    </location>
</feature>
<keyword evidence="1" id="KW-1133">Transmembrane helix</keyword>
<feature type="domain" description="EGF-like" evidence="3">
    <location>
        <begin position="1321"/>
        <end position="1352"/>
    </location>
</feature>
<name>A0A058Z4C8_FONAL</name>
<feature type="domain" description="EGF-like" evidence="3">
    <location>
        <begin position="1961"/>
        <end position="1996"/>
    </location>
</feature>
<dbReference type="InterPro" id="IPR009030">
    <property type="entry name" value="Growth_fac_rcpt_cys_sf"/>
</dbReference>
<keyword evidence="1" id="KW-0472">Membrane</keyword>
<dbReference type="RefSeq" id="XP_009497431.1">
    <property type="nucleotide sequence ID" value="XM_009499156.1"/>
</dbReference>
<feature type="transmembrane region" description="Helical" evidence="1">
    <location>
        <begin position="1465"/>
        <end position="1490"/>
    </location>
</feature>
<dbReference type="Proteomes" id="UP000030693">
    <property type="component" value="Unassembled WGS sequence"/>
</dbReference>
<dbReference type="STRING" id="691883.A0A058Z4C8"/>
<feature type="domain" description="EGF-like" evidence="3">
    <location>
        <begin position="1276"/>
        <end position="1320"/>
    </location>
</feature>
<evidence type="ECO:0000256" key="2">
    <source>
        <dbReference type="SAM" id="SignalP"/>
    </source>
</evidence>
<reference evidence="4" key="1">
    <citation type="submission" date="2013-04" db="EMBL/GenBank/DDBJ databases">
        <title>The Genome Sequence of Fonticula alba ATCC 38817.</title>
        <authorList>
            <consortium name="The Broad Institute Genomics Platform"/>
            <person name="Russ C."/>
            <person name="Cuomo C."/>
            <person name="Burger G."/>
            <person name="Gray M.W."/>
            <person name="Holland P.W.H."/>
            <person name="King N."/>
            <person name="Lang F.B.F."/>
            <person name="Roger A.J."/>
            <person name="Ruiz-Trillo I."/>
            <person name="Brown M."/>
            <person name="Walker B."/>
            <person name="Young S."/>
            <person name="Zeng Q."/>
            <person name="Gargeya S."/>
            <person name="Fitzgerald M."/>
            <person name="Haas B."/>
            <person name="Abouelleil A."/>
            <person name="Allen A.W."/>
            <person name="Alvarado L."/>
            <person name="Arachchi H.M."/>
            <person name="Berlin A.M."/>
            <person name="Chapman S.B."/>
            <person name="Gainer-Dewar J."/>
            <person name="Goldberg J."/>
            <person name="Griggs A."/>
            <person name="Gujja S."/>
            <person name="Hansen M."/>
            <person name="Howarth C."/>
            <person name="Imamovic A."/>
            <person name="Ireland A."/>
            <person name="Larimer J."/>
            <person name="McCowan C."/>
            <person name="Murphy C."/>
            <person name="Pearson M."/>
            <person name="Poon T.W."/>
            <person name="Priest M."/>
            <person name="Roberts A."/>
            <person name="Saif S."/>
            <person name="Shea T."/>
            <person name="Sisk P."/>
            <person name="Sykes S."/>
            <person name="Wortman J."/>
            <person name="Nusbaum C."/>
            <person name="Birren B."/>
        </authorList>
    </citation>
    <scope>NUCLEOTIDE SEQUENCE [LARGE SCALE GENOMIC DNA]</scope>
    <source>
        <strain evidence="4">ATCC 38817</strain>
    </source>
</reference>
<dbReference type="eggNOG" id="KOG3525">
    <property type="taxonomic scope" value="Eukaryota"/>
</dbReference>
<dbReference type="GeneID" id="20530017"/>